<dbReference type="InterPro" id="IPR043502">
    <property type="entry name" value="DNA/RNA_pol_sf"/>
</dbReference>
<reference evidence="2" key="1">
    <citation type="journal article" date="2011" name="Genome Biol.">
        <title>The draft genome of the carcinogenic human liver fluke Clonorchis sinensis.</title>
        <authorList>
            <person name="Wang X."/>
            <person name="Chen W."/>
            <person name="Huang Y."/>
            <person name="Sun J."/>
            <person name="Men J."/>
            <person name="Liu H."/>
            <person name="Luo F."/>
            <person name="Guo L."/>
            <person name="Lv X."/>
            <person name="Deng C."/>
            <person name="Zhou C."/>
            <person name="Fan Y."/>
            <person name="Li X."/>
            <person name="Huang L."/>
            <person name="Hu Y."/>
            <person name="Liang C."/>
            <person name="Hu X."/>
            <person name="Xu J."/>
            <person name="Yu X."/>
        </authorList>
    </citation>
    <scope>NUCLEOTIDE SEQUENCE [LARGE SCALE GENOMIC DNA]</scope>
    <source>
        <strain evidence="2">Henan</strain>
    </source>
</reference>
<dbReference type="InterPro" id="IPR050951">
    <property type="entry name" value="Retrovirus_Pol_polyprotein"/>
</dbReference>
<name>G7YTT0_CLOSI</name>
<protein>
    <recommendedName>
        <fullName evidence="4">Peptidase A2 domain-containing protein</fullName>
    </recommendedName>
</protein>
<accession>G7YTT0</accession>
<dbReference type="Gene3D" id="3.10.10.10">
    <property type="entry name" value="HIV Type 1 Reverse Transcriptase, subunit A, domain 1"/>
    <property type="match status" value="1"/>
</dbReference>
<dbReference type="Proteomes" id="UP000008909">
    <property type="component" value="Unassembled WGS sequence"/>
</dbReference>
<evidence type="ECO:0000313" key="2">
    <source>
        <dbReference type="EMBL" id="GAA56360.1"/>
    </source>
</evidence>
<evidence type="ECO:0008006" key="4">
    <source>
        <dbReference type="Google" id="ProtNLM"/>
    </source>
</evidence>
<evidence type="ECO:0000256" key="1">
    <source>
        <dbReference type="SAM" id="MobiDB-lite"/>
    </source>
</evidence>
<dbReference type="SUPFAM" id="SSF50630">
    <property type="entry name" value="Acid proteases"/>
    <property type="match status" value="1"/>
</dbReference>
<feature type="compositionally biased region" description="Basic and acidic residues" evidence="1">
    <location>
        <begin position="448"/>
        <end position="465"/>
    </location>
</feature>
<reference key="2">
    <citation type="submission" date="2011-10" db="EMBL/GenBank/DDBJ databases">
        <title>The genome and transcriptome sequence of Clonorchis sinensis provide insights into the carcinogenic liver fluke.</title>
        <authorList>
            <person name="Wang X."/>
            <person name="Huang Y."/>
            <person name="Chen W."/>
            <person name="Liu H."/>
            <person name="Guo L."/>
            <person name="Chen Y."/>
            <person name="Luo F."/>
            <person name="Zhou W."/>
            <person name="Sun J."/>
            <person name="Mao Q."/>
            <person name="Liang P."/>
            <person name="Zhou C."/>
            <person name="Tian Y."/>
            <person name="Men J."/>
            <person name="Lv X."/>
            <person name="Huang L."/>
            <person name="Zhou J."/>
            <person name="Hu Y."/>
            <person name="Li R."/>
            <person name="Zhang F."/>
            <person name="Lei H."/>
            <person name="Li X."/>
            <person name="Hu X."/>
            <person name="Liang C."/>
            <person name="Xu J."/>
            <person name="Wu Z."/>
            <person name="Yu X."/>
        </authorList>
    </citation>
    <scope>NUCLEOTIDE SEQUENCE</scope>
    <source>
        <strain>Henan</strain>
    </source>
</reference>
<gene>
    <name evidence="2" type="ORF">CLF_110704</name>
</gene>
<feature type="non-terminal residue" evidence="2">
    <location>
        <position position="1"/>
    </location>
</feature>
<dbReference type="PANTHER" id="PTHR37984:SF9">
    <property type="entry name" value="INTEGRASE CATALYTIC DOMAIN-CONTAINING PROTEIN"/>
    <property type="match status" value="1"/>
</dbReference>
<dbReference type="PANTHER" id="PTHR37984">
    <property type="entry name" value="PROTEIN CBG26694"/>
    <property type="match status" value="1"/>
</dbReference>
<sequence>SVRDFILQLQTQAAKCDYGAQLEDQLRDRLIAGIQLPELQQKLLLCPDQKFQTIRKMCEQYEDVKHVTKTEEAVLLNYSKRNDSRMQTNNKFKPRTNYRPPNPSIRHFTNRNSNSMNSSHVFKTLISASGQKHDFIVDTGSVESIIPQSDLTVFYPSAVIVPTDVNIRDITGHSVPLVGSCTIPVRLHQGTSIDCNFLVSTSGPSIIGLKVLRSLRTSITLLTSVDVNQPKQLILKCSKATGGMQIPKVRLEVTGDPIFLKRRIIPFGLREPVRQALNSMCAKGILTPVESSNWATLIVTPLKADGITPRICGDYRLTLNTRLLQRTNAVHSVTGKSPALLFKSRSLRTSLECAKTADVAFFKGNDLRPATGIVLSSNGKRMVTILDLDDLSCHRRHIDQVEFNTKGQSVNGTPAVSNTNESFVDDLIVSEQNVSEEHTTCEESEVSIPRRSERLRSRPPVDYKHPHVHSRCGGCDKHD</sequence>
<dbReference type="EMBL" id="DF144231">
    <property type="protein sequence ID" value="GAA56360.1"/>
    <property type="molecule type" value="Genomic_DNA"/>
</dbReference>
<keyword evidence="3" id="KW-1185">Reference proteome</keyword>
<feature type="region of interest" description="Disordered" evidence="1">
    <location>
        <begin position="434"/>
        <end position="479"/>
    </location>
</feature>
<dbReference type="SUPFAM" id="SSF56672">
    <property type="entry name" value="DNA/RNA polymerases"/>
    <property type="match status" value="1"/>
</dbReference>
<proteinExistence type="predicted"/>
<organism evidence="2 3">
    <name type="scientific">Clonorchis sinensis</name>
    <name type="common">Chinese liver fluke</name>
    <dbReference type="NCBI Taxonomy" id="79923"/>
    <lineage>
        <taxon>Eukaryota</taxon>
        <taxon>Metazoa</taxon>
        <taxon>Spiralia</taxon>
        <taxon>Lophotrochozoa</taxon>
        <taxon>Platyhelminthes</taxon>
        <taxon>Trematoda</taxon>
        <taxon>Digenea</taxon>
        <taxon>Opisthorchiida</taxon>
        <taxon>Opisthorchiata</taxon>
        <taxon>Opisthorchiidae</taxon>
        <taxon>Clonorchis</taxon>
    </lineage>
</organism>
<dbReference type="InterPro" id="IPR021109">
    <property type="entry name" value="Peptidase_aspartic_dom_sf"/>
</dbReference>
<dbReference type="AlphaFoldDB" id="G7YTT0"/>
<evidence type="ECO:0000313" key="3">
    <source>
        <dbReference type="Proteomes" id="UP000008909"/>
    </source>
</evidence>